<dbReference type="AlphaFoldDB" id="A0AA43RKI4"/>
<reference evidence="4" key="1">
    <citation type="submission" date="2023-07" db="EMBL/GenBank/DDBJ databases">
        <title>Between Cages and Wild: Unraveling the Impact of Captivity on Animal Microbiomes and Antimicrobial Resistance.</title>
        <authorList>
            <person name="Schmartz G.P."/>
            <person name="Rehner J."/>
            <person name="Schuff M.J."/>
            <person name="Becker S.L."/>
            <person name="Kravczyk M."/>
            <person name="Gurevich A."/>
            <person name="Francke R."/>
            <person name="Mueller R."/>
            <person name="Keller V."/>
            <person name="Keller A."/>
        </authorList>
    </citation>
    <scope>NUCLEOTIDE SEQUENCE</scope>
    <source>
        <strain evidence="4">S12M_St_49</strain>
    </source>
</reference>
<dbReference type="GO" id="GO:0016020">
    <property type="term" value="C:membrane"/>
    <property type="evidence" value="ECO:0007669"/>
    <property type="project" value="InterPro"/>
</dbReference>
<dbReference type="InterPro" id="IPR000620">
    <property type="entry name" value="EamA_dom"/>
</dbReference>
<evidence type="ECO:0000256" key="2">
    <source>
        <dbReference type="SAM" id="Phobius"/>
    </source>
</evidence>
<dbReference type="NCBIfam" id="NF008676">
    <property type="entry name" value="PRK11689.1"/>
    <property type="match status" value="1"/>
</dbReference>
<feature type="transmembrane region" description="Helical" evidence="2">
    <location>
        <begin position="45"/>
        <end position="63"/>
    </location>
</feature>
<dbReference type="Proteomes" id="UP001168575">
    <property type="component" value="Unassembled WGS sequence"/>
</dbReference>
<name>A0AA43RKI4_9ACTN</name>
<evidence type="ECO:0000313" key="5">
    <source>
        <dbReference type="Proteomes" id="UP001168575"/>
    </source>
</evidence>
<dbReference type="SUPFAM" id="SSF103481">
    <property type="entry name" value="Multidrug resistance efflux transporter EmrE"/>
    <property type="match status" value="1"/>
</dbReference>
<evidence type="ECO:0000256" key="1">
    <source>
        <dbReference type="ARBA" id="ARBA00007362"/>
    </source>
</evidence>
<keyword evidence="2" id="KW-0812">Transmembrane</keyword>
<feature type="transmembrane region" description="Helical" evidence="2">
    <location>
        <begin position="169"/>
        <end position="187"/>
    </location>
</feature>
<feature type="transmembrane region" description="Helical" evidence="2">
    <location>
        <begin position="75"/>
        <end position="96"/>
    </location>
</feature>
<proteinExistence type="inferred from homology"/>
<feature type="transmembrane region" description="Helical" evidence="2">
    <location>
        <begin position="226"/>
        <end position="247"/>
    </location>
</feature>
<sequence>MDSDVSSPTAIPSPTPRATFLGMGAVVVWALMAGLVKLVSVGFGATLGTALLYTIAATALLIARPPKLKTIPRRYLLIGGALFVSYESVFALAISMTTSSMQAVEVSLVNYLWPTLTVLFCAAASGKKGAVGRVIPGAIIATIGVMVAVGGNAGFTAAQLAEHLGANPVPYLLTLIGAVIWALYSTVTPKISQGADATSLFFIGVAITLWIVFFISGPYLPEQVPSVPAIVALVAAAACVASGYTLWGHGLIKGDVRKMAAFSYAAPVLSTLASSILLGVSLNPIYWAGTAAVFVGSLLNWRAG</sequence>
<dbReference type="InterPro" id="IPR037185">
    <property type="entry name" value="EmrE-like"/>
</dbReference>
<keyword evidence="2" id="KW-0472">Membrane</keyword>
<dbReference type="EMBL" id="JAUMVS010000180">
    <property type="protein sequence ID" value="MDO4842466.1"/>
    <property type="molecule type" value="Genomic_DNA"/>
</dbReference>
<feature type="transmembrane region" description="Helical" evidence="2">
    <location>
        <begin position="259"/>
        <end position="278"/>
    </location>
</feature>
<evidence type="ECO:0000313" key="4">
    <source>
        <dbReference type="EMBL" id="MDO4842466.1"/>
    </source>
</evidence>
<feature type="transmembrane region" description="Helical" evidence="2">
    <location>
        <begin position="20"/>
        <end position="39"/>
    </location>
</feature>
<protein>
    <submittedName>
        <fullName evidence="4">Aromatic amino acid DMT transporter YddG</fullName>
    </submittedName>
</protein>
<comment type="caution">
    <text evidence="4">The sequence shown here is derived from an EMBL/GenBank/DDBJ whole genome shotgun (WGS) entry which is preliminary data.</text>
</comment>
<feature type="transmembrane region" description="Helical" evidence="2">
    <location>
        <begin position="138"/>
        <end position="157"/>
    </location>
</feature>
<feature type="transmembrane region" description="Helical" evidence="2">
    <location>
        <begin position="284"/>
        <end position="301"/>
    </location>
</feature>
<dbReference type="Pfam" id="PF00892">
    <property type="entry name" value="EamA"/>
    <property type="match status" value="1"/>
</dbReference>
<feature type="domain" description="EamA" evidence="3">
    <location>
        <begin position="171"/>
        <end position="300"/>
    </location>
</feature>
<feature type="transmembrane region" description="Helical" evidence="2">
    <location>
        <begin position="199"/>
        <end position="220"/>
    </location>
</feature>
<keyword evidence="5" id="KW-1185">Reference proteome</keyword>
<organism evidence="4 5">
    <name type="scientific">Phoenicibacter congonensis</name>
    <dbReference type="NCBI Taxonomy" id="1944646"/>
    <lineage>
        <taxon>Bacteria</taxon>
        <taxon>Bacillati</taxon>
        <taxon>Actinomycetota</taxon>
        <taxon>Coriobacteriia</taxon>
        <taxon>Eggerthellales</taxon>
        <taxon>Eggerthellaceae</taxon>
        <taxon>Phoenicibacter</taxon>
    </lineage>
</organism>
<gene>
    <name evidence="4" type="primary">yddG</name>
    <name evidence="4" type="ORF">Q3982_07315</name>
</gene>
<keyword evidence="2" id="KW-1133">Transmembrane helix</keyword>
<feature type="transmembrane region" description="Helical" evidence="2">
    <location>
        <begin position="108"/>
        <end position="126"/>
    </location>
</feature>
<evidence type="ECO:0000259" key="3">
    <source>
        <dbReference type="Pfam" id="PF00892"/>
    </source>
</evidence>
<comment type="similarity">
    <text evidence="1">Belongs to the EamA transporter family.</text>
</comment>
<accession>A0AA43RKI4</accession>